<dbReference type="PRINTS" id="PR00458">
    <property type="entry name" value="PEROXIDASE"/>
</dbReference>
<dbReference type="PANTHER" id="PTHR31356">
    <property type="entry name" value="THYLAKOID LUMENAL 29 KDA PROTEIN, CHLOROPLASTIC-RELATED"/>
    <property type="match status" value="1"/>
</dbReference>
<keyword evidence="2" id="KW-0349">Heme</keyword>
<evidence type="ECO:0000256" key="5">
    <source>
        <dbReference type="RuleBase" id="RU363051"/>
    </source>
</evidence>
<dbReference type="EMBL" id="JARVKF010000402">
    <property type="protein sequence ID" value="KAK9417000.1"/>
    <property type="molecule type" value="Genomic_DNA"/>
</dbReference>
<dbReference type="PANTHER" id="PTHR31356:SF53">
    <property type="entry name" value="HEME PEROXIDASE"/>
    <property type="match status" value="1"/>
</dbReference>
<evidence type="ECO:0000256" key="4">
    <source>
        <dbReference type="RuleBase" id="RU004241"/>
    </source>
</evidence>
<comment type="similarity">
    <text evidence="4">Belongs to the peroxidase family.</text>
</comment>
<dbReference type="SUPFAM" id="SSF48113">
    <property type="entry name" value="Heme-dependent peroxidases"/>
    <property type="match status" value="1"/>
</dbReference>
<evidence type="ECO:0000313" key="8">
    <source>
        <dbReference type="Proteomes" id="UP001408356"/>
    </source>
</evidence>
<sequence>MQTHWLTLSALVQAALSQGAYVWPSEHDFLEDVLYLHTGYVKFGFTDAVNPCSFGTNVEGRQNAAEWVRTAYHDMATHDAAAGTGGLDASILFEGDRAENPGSAFNNTFGFLNNYYTSRSGAADLVALATVVATGSCGGPSIPFRAGRIDATEAGVLGVPEPQQAIDDHVAKFAKAGFNVSDMVSMVACGHTLGGVHGENFPEITGNGTTGQVSRFEGNNGTAFAKFDNTVVTQYLEGSSENPLVVGTNDTTNSDKRVFGADGNQTMNELADPTAFQAKCADIFERMINTVPSTVTLSDPIEPIDIKPYVMLMALNSNGTIDFQGRIRVRVTSSTGRDYTDLALNLTYTDKNGASSPNVITTTRATFQGGISSGLFGETFTWFEYKTVIDPVSGISAFNVHLATVSTGETTIYDNAGQGFPVPDDILYQQSQSCVDITTANSASLTISAAVRLGRADETVALDLVQSTPRAGVALNALRTETTLLQQTNQTLGDYSIFSIQVPVEWGGSSTTFDLVLGSGDEEVRIMALKASSLMGTTCEAL</sequence>
<evidence type="ECO:0000259" key="6">
    <source>
        <dbReference type="PROSITE" id="PS50873"/>
    </source>
</evidence>
<organism evidence="7 8">
    <name type="scientific">Seiridium unicorne</name>
    <dbReference type="NCBI Taxonomy" id="138068"/>
    <lineage>
        <taxon>Eukaryota</taxon>
        <taxon>Fungi</taxon>
        <taxon>Dikarya</taxon>
        <taxon>Ascomycota</taxon>
        <taxon>Pezizomycotina</taxon>
        <taxon>Sordariomycetes</taxon>
        <taxon>Xylariomycetidae</taxon>
        <taxon>Amphisphaeriales</taxon>
        <taxon>Sporocadaceae</taxon>
        <taxon>Seiridium</taxon>
    </lineage>
</organism>
<comment type="caution">
    <text evidence="7">The sequence shown here is derived from an EMBL/GenBank/DDBJ whole genome shotgun (WGS) entry which is preliminary data.</text>
</comment>
<proteinExistence type="inferred from homology"/>
<dbReference type="Gene3D" id="1.10.420.10">
    <property type="entry name" value="Peroxidase, domain 2"/>
    <property type="match status" value="1"/>
</dbReference>
<dbReference type="GO" id="GO:0004601">
    <property type="term" value="F:peroxidase activity"/>
    <property type="evidence" value="ECO:0007669"/>
    <property type="project" value="UniProtKB-KW"/>
</dbReference>
<dbReference type="InterPro" id="IPR002016">
    <property type="entry name" value="Haem_peroxidase"/>
</dbReference>
<dbReference type="InterPro" id="IPR010255">
    <property type="entry name" value="Haem_peroxidase_sf"/>
</dbReference>
<evidence type="ECO:0000256" key="2">
    <source>
        <dbReference type="ARBA" id="ARBA00022617"/>
    </source>
</evidence>
<keyword evidence="8" id="KW-1185">Reference proteome</keyword>
<feature type="domain" description="Plant heme peroxidase family profile" evidence="6">
    <location>
        <begin position="123"/>
        <end position="201"/>
    </location>
</feature>
<protein>
    <recommendedName>
        <fullName evidence="5">Peroxidase</fullName>
        <ecNumber evidence="5">1.11.1.-</ecNumber>
    </recommendedName>
</protein>
<dbReference type="Proteomes" id="UP001408356">
    <property type="component" value="Unassembled WGS sequence"/>
</dbReference>
<dbReference type="EC" id="1.11.1.-" evidence="5"/>
<feature type="signal peptide" evidence="5">
    <location>
        <begin position="1"/>
        <end position="17"/>
    </location>
</feature>
<dbReference type="Pfam" id="PF00141">
    <property type="entry name" value="peroxidase"/>
    <property type="match status" value="1"/>
</dbReference>
<dbReference type="InterPro" id="IPR044831">
    <property type="entry name" value="Ccp1-like"/>
</dbReference>
<dbReference type="Gene3D" id="1.10.520.10">
    <property type="match status" value="1"/>
</dbReference>
<dbReference type="PROSITE" id="PS50873">
    <property type="entry name" value="PEROXIDASE_4"/>
    <property type="match status" value="1"/>
</dbReference>
<gene>
    <name evidence="7" type="ORF">SUNI508_09239</name>
</gene>
<keyword evidence="3 5" id="KW-0560">Oxidoreductase</keyword>
<feature type="chain" id="PRO_5044952316" description="Peroxidase" evidence="5">
    <location>
        <begin position="18"/>
        <end position="542"/>
    </location>
</feature>
<keyword evidence="2" id="KW-0479">Metal-binding</keyword>
<evidence type="ECO:0000313" key="7">
    <source>
        <dbReference type="EMBL" id="KAK9417000.1"/>
    </source>
</evidence>
<keyword evidence="2" id="KW-0408">Iron</keyword>
<accession>A0ABR2URJ3</accession>
<keyword evidence="1 5" id="KW-0575">Peroxidase</keyword>
<keyword evidence="5" id="KW-0732">Signal</keyword>
<reference evidence="7 8" key="1">
    <citation type="journal article" date="2024" name="J. Plant Pathol.">
        <title>Sequence and assembly of the genome of Seiridium unicorne, isolate CBS 538.82, causal agent of cypress canker disease.</title>
        <authorList>
            <person name="Scali E."/>
            <person name="Rocca G.D."/>
            <person name="Danti R."/>
            <person name="Garbelotto M."/>
            <person name="Barberini S."/>
            <person name="Baroncelli R."/>
            <person name="Emiliani G."/>
        </authorList>
    </citation>
    <scope>NUCLEOTIDE SEQUENCE [LARGE SCALE GENOMIC DNA]</scope>
    <source>
        <strain evidence="7 8">BM-138-508</strain>
    </source>
</reference>
<name>A0ABR2URJ3_9PEZI</name>
<evidence type="ECO:0000256" key="3">
    <source>
        <dbReference type="ARBA" id="ARBA00023002"/>
    </source>
</evidence>
<evidence type="ECO:0000256" key="1">
    <source>
        <dbReference type="ARBA" id="ARBA00022559"/>
    </source>
</evidence>